<evidence type="ECO:0000259" key="1">
    <source>
        <dbReference type="Pfam" id="PF01261"/>
    </source>
</evidence>
<feature type="domain" description="Xylose isomerase-like TIM barrel" evidence="1">
    <location>
        <begin position="62"/>
        <end position="262"/>
    </location>
</feature>
<accession>A0AAP2DJR2</accession>
<dbReference type="Gene3D" id="3.20.20.150">
    <property type="entry name" value="Divalent-metal-dependent TIM barrel enzymes"/>
    <property type="match status" value="1"/>
</dbReference>
<dbReference type="Pfam" id="PF01261">
    <property type="entry name" value="AP_endonuc_2"/>
    <property type="match status" value="1"/>
</dbReference>
<dbReference type="InterPro" id="IPR036237">
    <property type="entry name" value="Xyl_isomerase-like_sf"/>
</dbReference>
<keyword evidence="2" id="KW-0413">Isomerase</keyword>
<dbReference type="PROSITE" id="PS51318">
    <property type="entry name" value="TAT"/>
    <property type="match status" value="1"/>
</dbReference>
<dbReference type="InterPro" id="IPR013022">
    <property type="entry name" value="Xyl_isomerase-like_TIM-brl"/>
</dbReference>
<protein>
    <submittedName>
        <fullName evidence="2">Sugar phosphate isomerase/epimerase</fullName>
    </submittedName>
</protein>
<evidence type="ECO:0000313" key="2">
    <source>
        <dbReference type="EMBL" id="MBT1696643.1"/>
    </source>
</evidence>
<comment type="caution">
    <text evidence="2">The sequence shown here is derived from an EMBL/GenBank/DDBJ whole genome shotgun (WGS) entry which is preliminary data.</text>
</comment>
<dbReference type="PANTHER" id="PTHR12110:SF41">
    <property type="entry name" value="INOSOSE DEHYDRATASE"/>
    <property type="match status" value="1"/>
</dbReference>
<dbReference type="InterPro" id="IPR006311">
    <property type="entry name" value="TAT_signal"/>
</dbReference>
<dbReference type="AlphaFoldDB" id="A0AAP2DJR2"/>
<sequence>MTKQASPHAITRRHFLQTGALVSASAFGLAALAPRTKAKFKMGLQLFTVRDAMARDAKGTLKTIAALGYQDLETYGFDSNNQKYYGFPASDFKKLLEDLQLTTTSGHYDLFRFLNAPDDNLKRYVDECIQGAHTLGQPYITWPWLDPDSRSIDKFKLLATKLNMIGEQIRKAGLTLAYHNHDFEFIDHGGQNGYTIVMNETDPKLVKLQIDLYWAVHSSPLSPHELFLKQPGRFVMWHVKDMDKKTRDYTELGNGSIDYKVILPDAPLAGMKYYYIEQGGNFAKDSMQSISDSAAFMKQHLEKYW</sequence>
<dbReference type="SUPFAM" id="SSF51658">
    <property type="entry name" value="Xylose isomerase-like"/>
    <property type="match status" value="1"/>
</dbReference>
<gene>
    <name evidence="2" type="ORF">KK083_07150</name>
</gene>
<dbReference type="PANTHER" id="PTHR12110">
    <property type="entry name" value="HYDROXYPYRUVATE ISOMERASE"/>
    <property type="match status" value="1"/>
</dbReference>
<dbReference type="GO" id="GO:0016853">
    <property type="term" value="F:isomerase activity"/>
    <property type="evidence" value="ECO:0007669"/>
    <property type="project" value="UniProtKB-KW"/>
</dbReference>
<dbReference type="InterPro" id="IPR050312">
    <property type="entry name" value="IolE/XylAMocC-like"/>
</dbReference>
<dbReference type="RefSeq" id="WP_254161952.1">
    <property type="nucleotide sequence ID" value="NZ_JAHESF010000005.1"/>
</dbReference>
<proteinExistence type="predicted"/>
<organism evidence="2 3">
    <name type="scientific">Chryseosolibacter histidini</name>
    <dbReference type="NCBI Taxonomy" id="2782349"/>
    <lineage>
        <taxon>Bacteria</taxon>
        <taxon>Pseudomonadati</taxon>
        <taxon>Bacteroidota</taxon>
        <taxon>Cytophagia</taxon>
        <taxon>Cytophagales</taxon>
        <taxon>Chryseotaleaceae</taxon>
        <taxon>Chryseosolibacter</taxon>
    </lineage>
</organism>
<reference evidence="2 3" key="1">
    <citation type="submission" date="2021-05" db="EMBL/GenBank/DDBJ databases">
        <title>A Polyphasic approach of four new species of the genus Ohtaekwangia: Ohtaekwangia histidinii sp. nov., Ohtaekwangia cretensis sp. nov., Ohtaekwangia indiensis sp. nov., Ohtaekwangia reichenbachii sp. nov. from diverse environment.</title>
        <authorList>
            <person name="Octaviana S."/>
        </authorList>
    </citation>
    <scope>NUCLEOTIDE SEQUENCE [LARGE SCALE GENOMIC DNA]</scope>
    <source>
        <strain evidence="2 3">PWU4</strain>
    </source>
</reference>
<dbReference type="Proteomes" id="UP001319200">
    <property type="component" value="Unassembled WGS sequence"/>
</dbReference>
<evidence type="ECO:0000313" key="3">
    <source>
        <dbReference type="Proteomes" id="UP001319200"/>
    </source>
</evidence>
<name>A0AAP2DJR2_9BACT</name>
<keyword evidence="3" id="KW-1185">Reference proteome</keyword>
<dbReference type="EMBL" id="JAHESF010000005">
    <property type="protein sequence ID" value="MBT1696643.1"/>
    <property type="molecule type" value="Genomic_DNA"/>
</dbReference>